<dbReference type="Pfam" id="PF10441">
    <property type="entry name" value="Urb2"/>
    <property type="match status" value="1"/>
</dbReference>
<dbReference type="AlphaFoldDB" id="A0A6J5VNV1"/>
<dbReference type="EMBL" id="CAEKDK010000008">
    <property type="protein sequence ID" value="CAB4290820.1"/>
    <property type="molecule type" value="Genomic_DNA"/>
</dbReference>
<dbReference type="Proteomes" id="UP000507222">
    <property type="component" value="Unassembled WGS sequence"/>
</dbReference>
<dbReference type="GO" id="GO:0042254">
    <property type="term" value="P:ribosome biogenesis"/>
    <property type="evidence" value="ECO:0007669"/>
    <property type="project" value="TreeGrafter"/>
</dbReference>
<dbReference type="PANTHER" id="PTHR15682">
    <property type="entry name" value="UNHEALTHY RIBOSOME BIOGENESIS PROTEIN 2 HOMOLOG"/>
    <property type="match status" value="1"/>
</dbReference>
<protein>
    <recommendedName>
        <fullName evidence="1">Nucleolar 27S pre-rRNA processing Urb2/Npa2 C-terminal domain-containing protein</fullName>
    </recommendedName>
</protein>
<dbReference type="InterPro" id="IPR052609">
    <property type="entry name" value="Ribosome_Biogenesis_Reg"/>
</dbReference>
<accession>A0A6J5VNV1</accession>
<dbReference type="PANTHER" id="PTHR15682:SF2">
    <property type="entry name" value="UNHEALTHY RIBOSOME BIOGENESIS PROTEIN 2 HOMOLOG"/>
    <property type="match status" value="1"/>
</dbReference>
<dbReference type="InterPro" id="IPR018849">
    <property type="entry name" value="Urb2/Npa2_C"/>
</dbReference>
<gene>
    <name evidence="2" type="ORF">CURHAP_LOCUS50982</name>
</gene>
<evidence type="ECO:0000313" key="2">
    <source>
        <dbReference type="EMBL" id="CAB4290820.1"/>
    </source>
</evidence>
<reference evidence="2 3" key="1">
    <citation type="submission" date="2020-05" db="EMBL/GenBank/DDBJ databases">
        <authorList>
            <person name="Campoy J."/>
            <person name="Schneeberger K."/>
            <person name="Spophaly S."/>
        </authorList>
    </citation>
    <scope>NUCLEOTIDE SEQUENCE [LARGE SCALE GENOMIC DNA]</scope>
    <source>
        <strain evidence="2">PruArmRojPasFocal</strain>
    </source>
</reference>
<evidence type="ECO:0000313" key="3">
    <source>
        <dbReference type="Proteomes" id="UP000507222"/>
    </source>
</evidence>
<sequence length="85" mass="9669">MSLGPHCSQFLSNYIWVYSGYGPRKTGIKREIDEALRPGVYALIDTCSADDLQRLHTLFGEGPCRNTLATLKHDYELNFQYQGKV</sequence>
<dbReference type="GO" id="GO:0005730">
    <property type="term" value="C:nucleolus"/>
    <property type="evidence" value="ECO:0007669"/>
    <property type="project" value="TreeGrafter"/>
</dbReference>
<name>A0A6J5VNV1_PRUAR</name>
<evidence type="ECO:0000259" key="1">
    <source>
        <dbReference type="Pfam" id="PF10441"/>
    </source>
</evidence>
<proteinExistence type="predicted"/>
<organism evidence="2 3">
    <name type="scientific">Prunus armeniaca</name>
    <name type="common">Apricot</name>
    <name type="synonym">Armeniaca vulgaris</name>
    <dbReference type="NCBI Taxonomy" id="36596"/>
    <lineage>
        <taxon>Eukaryota</taxon>
        <taxon>Viridiplantae</taxon>
        <taxon>Streptophyta</taxon>
        <taxon>Embryophyta</taxon>
        <taxon>Tracheophyta</taxon>
        <taxon>Spermatophyta</taxon>
        <taxon>Magnoliopsida</taxon>
        <taxon>eudicotyledons</taxon>
        <taxon>Gunneridae</taxon>
        <taxon>Pentapetalae</taxon>
        <taxon>rosids</taxon>
        <taxon>fabids</taxon>
        <taxon>Rosales</taxon>
        <taxon>Rosaceae</taxon>
        <taxon>Amygdaloideae</taxon>
        <taxon>Amygdaleae</taxon>
        <taxon>Prunus</taxon>
    </lineage>
</organism>
<feature type="domain" description="Nucleolar 27S pre-rRNA processing Urb2/Npa2 C-terminal" evidence="1">
    <location>
        <begin position="2"/>
        <end position="84"/>
    </location>
</feature>